<dbReference type="EMBL" id="MRZV01000937">
    <property type="protein sequence ID" value="PIK42406.1"/>
    <property type="molecule type" value="Genomic_DNA"/>
</dbReference>
<dbReference type="GO" id="GO:0003779">
    <property type="term" value="F:actin binding"/>
    <property type="evidence" value="ECO:0007669"/>
    <property type="project" value="TreeGrafter"/>
</dbReference>
<evidence type="ECO:0000259" key="4">
    <source>
        <dbReference type="PROSITE" id="PS50002"/>
    </source>
</evidence>
<keyword evidence="1 2" id="KW-0728">SH3 domain</keyword>
<dbReference type="PANTHER" id="PTHR12287">
    <property type="entry name" value="EPIDERMAL GROWTH FACTOR RECEPTOR KINASE SUBSTRATE EPS8-RELATED PROTEIN"/>
    <property type="match status" value="1"/>
</dbReference>
<sequence>MAMEASYHITKETSNGFECLQVFVLVAHNDSTDLAYHSQEGRLSSGNSDRGPSSPRHSNEQPPPVSPKPVSPMATPSHYASGQVRATYDFVARNSKELTIMAGEVLDVFDNKRRWWEVRNSSGQTGFVPSTILEAIHPSSGSSGQNLNFNHSNSSFEPAPLPSPPLSNPSNHSRELISQAEVHAPPP</sequence>
<dbReference type="PROSITE" id="PS50002">
    <property type="entry name" value="SH3"/>
    <property type="match status" value="1"/>
</dbReference>
<name>A0A2G8K312_STIJA</name>
<dbReference type="AlphaFoldDB" id="A0A2G8K312"/>
<dbReference type="GO" id="GO:0005886">
    <property type="term" value="C:plasma membrane"/>
    <property type="evidence" value="ECO:0007669"/>
    <property type="project" value="TreeGrafter"/>
</dbReference>
<dbReference type="Proteomes" id="UP000230750">
    <property type="component" value="Unassembled WGS sequence"/>
</dbReference>
<feature type="region of interest" description="Disordered" evidence="3">
    <location>
        <begin position="38"/>
        <end position="78"/>
    </location>
</feature>
<evidence type="ECO:0000313" key="6">
    <source>
        <dbReference type="Proteomes" id="UP000230750"/>
    </source>
</evidence>
<feature type="domain" description="SH3" evidence="4">
    <location>
        <begin position="79"/>
        <end position="138"/>
    </location>
</feature>
<evidence type="ECO:0000256" key="1">
    <source>
        <dbReference type="ARBA" id="ARBA00022443"/>
    </source>
</evidence>
<dbReference type="InterPro" id="IPR036028">
    <property type="entry name" value="SH3-like_dom_sf"/>
</dbReference>
<dbReference type="OrthoDB" id="4680325at2759"/>
<dbReference type="InterPro" id="IPR001452">
    <property type="entry name" value="SH3_domain"/>
</dbReference>
<keyword evidence="5" id="KW-0675">Receptor</keyword>
<dbReference type="Pfam" id="PF00018">
    <property type="entry name" value="SH3_1"/>
    <property type="match status" value="1"/>
</dbReference>
<feature type="compositionally biased region" description="Polar residues" evidence="3">
    <location>
        <begin position="41"/>
        <end position="51"/>
    </location>
</feature>
<evidence type="ECO:0000313" key="5">
    <source>
        <dbReference type="EMBL" id="PIK42406.1"/>
    </source>
</evidence>
<feature type="region of interest" description="Disordered" evidence="3">
    <location>
        <begin position="138"/>
        <end position="187"/>
    </location>
</feature>
<organism evidence="5 6">
    <name type="scientific">Stichopus japonicus</name>
    <name type="common">Sea cucumber</name>
    <dbReference type="NCBI Taxonomy" id="307972"/>
    <lineage>
        <taxon>Eukaryota</taxon>
        <taxon>Metazoa</taxon>
        <taxon>Echinodermata</taxon>
        <taxon>Eleutherozoa</taxon>
        <taxon>Echinozoa</taxon>
        <taxon>Holothuroidea</taxon>
        <taxon>Aspidochirotacea</taxon>
        <taxon>Aspidochirotida</taxon>
        <taxon>Stichopodidae</taxon>
        <taxon>Apostichopus</taxon>
    </lineage>
</organism>
<dbReference type="PANTHER" id="PTHR12287:SF23">
    <property type="entry name" value="AROUSER, ISOFORM A-RELATED"/>
    <property type="match status" value="1"/>
</dbReference>
<dbReference type="SMART" id="SM00326">
    <property type="entry name" value="SH3"/>
    <property type="match status" value="1"/>
</dbReference>
<feature type="compositionally biased region" description="Pro residues" evidence="3">
    <location>
        <begin position="61"/>
        <end position="70"/>
    </location>
</feature>
<keyword evidence="5" id="KW-0418">Kinase</keyword>
<accession>A0A2G8K312</accession>
<gene>
    <name evidence="5" type="ORF">BSL78_20732</name>
</gene>
<proteinExistence type="predicted"/>
<dbReference type="InterPro" id="IPR035462">
    <property type="entry name" value="Eps8_SH3"/>
</dbReference>
<feature type="compositionally biased region" description="Polar residues" evidence="3">
    <location>
        <begin position="139"/>
        <end position="153"/>
    </location>
</feature>
<dbReference type="GO" id="GO:0007266">
    <property type="term" value="P:Rho protein signal transduction"/>
    <property type="evidence" value="ECO:0007669"/>
    <property type="project" value="TreeGrafter"/>
</dbReference>
<evidence type="ECO:0000256" key="2">
    <source>
        <dbReference type="PROSITE-ProRule" id="PRU00192"/>
    </source>
</evidence>
<dbReference type="SUPFAM" id="SSF50044">
    <property type="entry name" value="SH3-domain"/>
    <property type="match status" value="1"/>
</dbReference>
<keyword evidence="5" id="KW-0808">Transferase</keyword>
<dbReference type="InterPro" id="IPR039801">
    <property type="entry name" value="EPS8-like"/>
</dbReference>
<dbReference type="CDD" id="cd11764">
    <property type="entry name" value="SH3_Eps8"/>
    <property type="match status" value="1"/>
</dbReference>
<dbReference type="GO" id="GO:0035023">
    <property type="term" value="P:regulation of Rho protein signal transduction"/>
    <property type="evidence" value="ECO:0007669"/>
    <property type="project" value="TreeGrafter"/>
</dbReference>
<dbReference type="STRING" id="307972.A0A2G8K312"/>
<feature type="non-terminal residue" evidence="5">
    <location>
        <position position="187"/>
    </location>
</feature>
<keyword evidence="6" id="KW-1185">Reference proteome</keyword>
<reference evidence="5 6" key="1">
    <citation type="journal article" date="2017" name="PLoS Biol.">
        <title>The sea cucumber genome provides insights into morphological evolution and visceral regeneration.</title>
        <authorList>
            <person name="Zhang X."/>
            <person name="Sun L."/>
            <person name="Yuan J."/>
            <person name="Sun Y."/>
            <person name="Gao Y."/>
            <person name="Zhang L."/>
            <person name="Li S."/>
            <person name="Dai H."/>
            <person name="Hamel J.F."/>
            <person name="Liu C."/>
            <person name="Yu Y."/>
            <person name="Liu S."/>
            <person name="Lin W."/>
            <person name="Guo K."/>
            <person name="Jin S."/>
            <person name="Xu P."/>
            <person name="Storey K.B."/>
            <person name="Huan P."/>
            <person name="Zhang T."/>
            <person name="Zhou Y."/>
            <person name="Zhang J."/>
            <person name="Lin C."/>
            <person name="Li X."/>
            <person name="Xing L."/>
            <person name="Huo D."/>
            <person name="Sun M."/>
            <person name="Wang L."/>
            <person name="Mercier A."/>
            <person name="Li F."/>
            <person name="Yang H."/>
            <person name="Xiang J."/>
        </authorList>
    </citation>
    <scope>NUCLEOTIDE SEQUENCE [LARGE SCALE GENOMIC DNA]</scope>
    <source>
        <strain evidence="5">Shaxun</strain>
        <tissue evidence="5">Muscle</tissue>
    </source>
</reference>
<protein>
    <submittedName>
        <fullName evidence="5">Putative epidermal growth factor receptor kinase substrate 8-like</fullName>
    </submittedName>
</protein>
<evidence type="ECO:0000256" key="3">
    <source>
        <dbReference type="SAM" id="MobiDB-lite"/>
    </source>
</evidence>
<dbReference type="GO" id="GO:0016301">
    <property type="term" value="F:kinase activity"/>
    <property type="evidence" value="ECO:0007669"/>
    <property type="project" value="UniProtKB-KW"/>
</dbReference>
<dbReference type="Gene3D" id="2.30.30.40">
    <property type="entry name" value="SH3 Domains"/>
    <property type="match status" value="1"/>
</dbReference>
<comment type="caution">
    <text evidence="5">The sequence shown here is derived from an EMBL/GenBank/DDBJ whole genome shotgun (WGS) entry which is preliminary data.</text>
</comment>